<feature type="compositionally biased region" description="Acidic residues" evidence="1">
    <location>
        <begin position="373"/>
        <end position="385"/>
    </location>
</feature>
<feature type="region of interest" description="Disordered" evidence="1">
    <location>
        <begin position="754"/>
        <end position="786"/>
    </location>
</feature>
<feature type="compositionally biased region" description="Low complexity" evidence="1">
    <location>
        <begin position="1310"/>
        <end position="1328"/>
    </location>
</feature>
<accession>A0A1X6NXS9</accession>
<feature type="compositionally biased region" description="Basic and acidic residues" evidence="1">
    <location>
        <begin position="1276"/>
        <end position="1291"/>
    </location>
</feature>
<evidence type="ECO:0000256" key="1">
    <source>
        <dbReference type="SAM" id="MobiDB-lite"/>
    </source>
</evidence>
<evidence type="ECO:0000313" key="2">
    <source>
        <dbReference type="EMBL" id="OSX73408.1"/>
    </source>
</evidence>
<dbReference type="PANTHER" id="PTHR34305:SF1">
    <property type="entry name" value="SWIM-TYPE DOMAIN-CONTAINING PROTEIN"/>
    <property type="match status" value="1"/>
</dbReference>
<feature type="compositionally biased region" description="Acidic residues" evidence="1">
    <location>
        <begin position="113"/>
        <end position="136"/>
    </location>
</feature>
<evidence type="ECO:0000313" key="3">
    <source>
        <dbReference type="Proteomes" id="UP000218209"/>
    </source>
</evidence>
<feature type="region of interest" description="Disordered" evidence="1">
    <location>
        <begin position="1217"/>
        <end position="1247"/>
    </location>
</feature>
<dbReference type="OrthoDB" id="5598737at2759"/>
<proteinExistence type="predicted"/>
<feature type="compositionally biased region" description="Acidic residues" evidence="1">
    <location>
        <begin position="1299"/>
        <end position="1309"/>
    </location>
</feature>
<name>A0A1X6NXS9_PORUM</name>
<sequence length="1328" mass="141981">MVSGIPPPDLVALTVTSADIVTHFVDADSLLGGGVGVPEAAGRRVAGAPPALLSENGGVEAYDLDVDQLLGASYDASEPVRLPNWVETDDVPELSDGSSSGGYASDGGGGNTDGEEDEGGDGAAMDDEASSIDAGDDAQRNPGFQRPGDGRTRGSGLNVRESMQDIFVILLCRQMEAALALRTARDSASEQLLDTCIASVRALRLRYKRITDSVLATKAWTLRRSGSVGAVFKFKNKGARDNQARDSNLAVEVFLSDDDSPLVCCSRGEENCLEDGCAQRDVILRALDELTAATGMDVPGVLALLSEDLRVSALNQGIAVLYGPNICVVRREGGSWPFAVVRRKPRDGVWMCHACAQGPGTCTHAYAAKEADGNEQSEASDDDDLINNLGRGRQPRRSNTVYSTSPRPLVPSARSLAGHADVVRASVTGDTIILPAPSTCKSCGFERSGRYAVFSRFGVVEFGQGAVATRVQSWWCARCREFCVTDGLEQGLVMCSQFTAYTEFFLFECTINLCRNASSLTATYDLRSAFHELMREHAYPLTLTKLRSLPLFRFAALLYIYLVLDELPLAVSTCAVCTRADGSLQFICFDGLQVGFKVRYQTPFTTISVKLCPINRASIQALLVSDTAVGRALGSVLSSATSRHETAAGPIKTVTAMRGHMIALAVLAGDVEVAGQATNLAGETPHAENASRSRGWDPIVDGGVHESLLLFFRELFRGGRAARKLARTILNAPDTLLAKVPAVLMDRVKAVDGAGDADAGTDTESSADGSSSDGGRGGGSDDQPVRPARRRHLAAYSRVVADPILADAGGVAGEERRGDALLRPLPNIVATAGSAERLVDFARAVVIDPVVVWAPAGDWTAVGVVVEALRAEPFSRAGLQAAVRHVAVKELRLLHGAVVTLYPSLCTQPRVRVVLLNVLLAMCVTDRRYQDFVDKHAAAEIPRDERGNLVMATREQMAAAPAGAMFHPKEFEAAYPECGSTWEKFSAAYGERAMTMLDYLVSGQWAPSFPPVRALPDFLAVQSSTEDHPECSHIMGTANRFTGGTFAASCTCTHPKTIGVVVLQGSESQRMPIEFVVQRMPRFPDRIFYDFACACLKMALCRLPYIALFLAMLVDRFHWLKNHIWCSKAMNPDSYKSMDAQNTSASEERNAASRRLQNFLRLVKQRNFILFTVYQQAVGNVIAMHRDAKDKRGSTVTDDWPLWYRKNFVDNAATSMDADATSEEDADGNDAAGEADADGGATMGEEVADGGATMGEEVADGAATMGEDVVDGAATMREDVADGADATREEVTDGAVATGEEELENEADAADATGDAVGSASDAGNLDA</sequence>
<feature type="compositionally biased region" description="Low complexity" evidence="1">
    <location>
        <begin position="754"/>
        <end position="771"/>
    </location>
</feature>
<reference evidence="2 3" key="1">
    <citation type="submission" date="2017-03" db="EMBL/GenBank/DDBJ databases">
        <title>WGS assembly of Porphyra umbilicalis.</title>
        <authorList>
            <person name="Brawley S.H."/>
            <person name="Blouin N.A."/>
            <person name="Ficko-Blean E."/>
            <person name="Wheeler G.L."/>
            <person name="Lohr M."/>
            <person name="Goodson H.V."/>
            <person name="Jenkins J.W."/>
            <person name="Blaby-Haas C.E."/>
            <person name="Helliwell K.E."/>
            <person name="Chan C."/>
            <person name="Marriage T."/>
            <person name="Bhattacharya D."/>
            <person name="Klein A.S."/>
            <person name="Badis Y."/>
            <person name="Brodie J."/>
            <person name="Cao Y."/>
            <person name="Collen J."/>
            <person name="Dittami S.M."/>
            <person name="Gachon C.M."/>
            <person name="Green B.R."/>
            <person name="Karpowicz S."/>
            <person name="Kim J.W."/>
            <person name="Kudahl U."/>
            <person name="Lin S."/>
            <person name="Michel G."/>
            <person name="Mittag M."/>
            <person name="Olson B.J."/>
            <person name="Pangilinan J."/>
            <person name="Peng Y."/>
            <person name="Qiu H."/>
            <person name="Shu S."/>
            <person name="Singer J.T."/>
            <person name="Smith A.G."/>
            <person name="Sprecher B.N."/>
            <person name="Wagner V."/>
            <person name="Wang W."/>
            <person name="Wang Z.-Y."/>
            <person name="Yan J."/>
            <person name="Yarish C."/>
            <person name="Zoeuner-Riek S."/>
            <person name="Zhuang Y."/>
            <person name="Zou Y."/>
            <person name="Lindquist E.A."/>
            <person name="Grimwood J."/>
            <person name="Barry K."/>
            <person name="Rokhsar D.S."/>
            <person name="Schmutz J."/>
            <person name="Stiller J.W."/>
            <person name="Grossman A.R."/>
            <person name="Prochnik S.E."/>
        </authorList>
    </citation>
    <scope>NUCLEOTIDE SEQUENCE [LARGE SCALE GENOMIC DNA]</scope>
    <source>
        <strain evidence="2">4086291</strain>
    </source>
</reference>
<keyword evidence="3" id="KW-1185">Reference proteome</keyword>
<feature type="region of interest" description="Disordered" evidence="1">
    <location>
        <begin position="373"/>
        <end position="404"/>
    </location>
</feature>
<dbReference type="Proteomes" id="UP000218209">
    <property type="component" value="Unassembled WGS sequence"/>
</dbReference>
<gene>
    <name evidence="2" type="ORF">BU14_0350s0001</name>
</gene>
<feature type="region of interest" description="Disordered" evidence="1">
    <location>
        <begin position="1274"/>
        <end position="1328"/>
    </location>
</feature>
<protein>
    <recommendedName>
        <fullName evidence="4">HMG domain-containing protein</fullName>
    </recommendedName>
</protein>
<feature type="region of interest" description="Disordered" evidence="1">
    <location>
        <begin position="81"/>
        <end position="157"/>
    </location>
</feature>
<organism evidence="2 3">
    <name type="scientific">Porphyra umbilicalis</name>
    <name type="common">Purple laver</name>
    <name type="synonym">Red alga</name>
    <dbReference type="NCBI Taxonomy" id="2786"/>
    <lineage>
        <taxon>Eukaryota</taxon>
        <taxon>Rhodophyta</taxon>
        <taxon>Bangiophyceae</taxon>
        <taxon>Bangiales</taxon>
        <taxon>Bangiaceae</taxon>
        <taxon>Porphyra</taxon>
    </lineage>
</organism>
<feature type="compositionally biased region" description="Acidic residues" evidence="1">
    <location>
        <begin position="1220"/>
        <end position="1237"/>
    </location>
</feature>
<dbReference type="PANTHER" id="PTHR34305">
    <property type="entry name" value="EXPRESSED PROTEIN"/>
    <property type="match status" value="1"/>
</dbReference>
<dbReference type="EMBL" id="KV918998">
    <property type="protein sequence ID" value="OSX73408.1"/>
    <property type="molecule type" value="Genomic_DNA"/>
</dbReference>
<evidence type="ECO:0008006" key="4">
    <source>
        <dbReference type="Google" id="ProtNLM"/>
    </source>
</evidence>